<protein>
    <submittedName>
        <fullName evidence="1">Uncharacterized protein</fullName>
    </submittedName>
</protein>
<proteinExistence type="predicted"/>
<sequence length="86" mass="10045">MSKELHSTYRRRIRIMQSLDFIYLFVVVMKYRDSNTLFSSHSGFITPTHVSIVRLARLFDDPVLSARQPGTHSRRPSVSRCFADIK</sequence>
<organism evidence="1 2">
    <name type="scientific">Scophthalmus maximus</name>
    <name type="common">Turbot</name>
    <name type="synonym">Psetta maxima</name>
    <dbReference type="NCBI Taxonomy" id="52904"/>
    <lineage>
        <taxon>Eukaryota</taxon>
        <taxon>Metazoa</taxon>
        <taxon>Chordata</taxon>
        <taxon>Craniata</taxon>
        <taxon>Vertebrata</taxon>
        <taxon>Euteleostomi</taxon>
        <taxon>Actinopterygii</taxon>
        <taxon>Neopterygii</taxon>
        <taxon>Teleostei</taxon>
        <taxon>Neoteleostei</taxon>
        <taxon>Acanthomorphata</taxon>
        <taxon>Carangaria</taxon>
        <taxon>Pleuronectiformes</taxon>
        <taxon>Pleuronectoidei</taxon>
        <taxon>Scophthalmidae</taxon>
        <taxon>Scophthalmus</taxon>
    </lineage>
</organism>
<dbReference type="EMBL" id="VEVO01000021">
    <property type="protein sequence ID" value="KAF0024502.1"/>
    <property type="molecule type" value="Genomic_DNA"/>
</dbReference>
<accession>A0A6A4RZ97</accession>
<evidence type="ECO:0000313" key="2">
    <source>
        <dbReference type="Proteomes" id="UP000438429"/>
    </source>
</evidence>
<gene>
    <name evidence="1" type="ORF">F2P81_023304</name>
</gene>
<evidence type="ECO:0000313" key="1">
    <source>
        <dbReference type="EMBL" id="KAF0024502.1"/>
    </source>
</evidence>
<dbReference type="AlphaFoldDB" id="A0A6A4RZ97"/>
<dbReference type="Proteomes" id="UP000438429">
    <property type="component" value="Unassembled WGS sequence"/>
</dbReference>
<name>A0A6A4RZ97_SCOMX</name>
<reference evidence="1 2" key="1">
    <citation type="submission" date="2019-06" db="EMBL/GenBank/DDBJ databases">
        <title>Draft genomes of female and male turbot (Scophthalmus maximus).</title>
        <authorList>
            <person name="Xu H."/>
            <person name="Xu X.-W."/>
            <person name="Shao C."/>
            <person name="Chen S."/>
        </authorList>
    </citation>
    <scope>NUCLEOTIDE SEQUENCE [LARGE SCALE GENOMIC DNA]</scope>
    <source>
        <strain evidence="1">Ysfricsl-2016a</strain>
        <tissue evidence="1">Blood</tissue>
    </source>
</reference>
<comment type="caution">
    <text evidence="1">The sequence shown here is derived from an EMBL/GenBank/DDBJ whole genome shotgun (WGS) entry which is preliminary data.</text>
</comment>